<dbReference type="Pfam" id="PF16683">
    <property type="entry name" value="TGase_elicitor"/>
    <property type="match status" value="1"/>
</dbReference>
<feature type="non-terminal residue" evidence="1">
    <location>
        <position position="1"/>
    </location>
</feature>
<accession>H6S434</accession>
<feature type="non-terminal residue" evidence="1">
    <location>
        <position position="188"/>
    </location>
</feature>
<evidence type="ECO:0000313" key="1">
    <source>
        <dbReference type="EMBL" id="CCD28164.1"/>
    </source>
</evidence>
<dbReference type="InterPro" id="IPR032048">
    <property type="entry name" value="TGase_elicitor"/>
</dbReference>
<sequence>VSFDQYGRPTDASYRDLTPAFYHLAVSNILGNLHQSFIIDQYPNRAVWPQALSGFEIDERVKMTPKEAANTFYKTDSYPFNNEATQIIQVTSTVFWNNKLVPFVQSRPLLQNYDPSASYKYLLELNDAGEIIGGEWLENSIQNHPDFMYVETKKPADDLVTSAGFSYANVLKLIDMATACDGASTNAI</sequence>
<reference evidence="1" key="1">
    <citation type="journal article" date="2012" name="Fungal Biol.">
        <title>Identification of effector genes from the phytopathogenic Oomycete Plasmopara viticola through the analysis of gene expression in germinated zoospores.</title>
        <authorList>
            <person name="Mestre P."/>
            <person name="Piron M.C."/>
            <person name="Merdinoglu D."/>
        </authorList>
    </citation>
    <scope>NUCLEOTIDE SEQUENCE</scope>
    <source>
        <strain evidence="1">SC</strain>
        <tissue evidence="1">In vitro germinated zoospores</tissue>
    </source>
</reference>
<dbReference type="EMBL" id="HE582090">
    <property type="protein sequence ID" value="CCD28164.1"/>
    <property type="molecule type" value="mRNA"/>
</dbReference>
<dbReference type="AlphaFoldDB" id="H6S434"/>
<name>H6S434_PLAVT</name>
<organism evidence="1">
    <name type="scientific">Plasmopara viticola</name>
    <name type="common">Downy mildew of grapevine</name>
    <name type="synonym">Botrytis viticola</name>
    <dbReference type="NCBI Taxonomy" id="143451"/>
    <lineage>
        <taxon>Eukaryota</taxon>
        <taxon>Sar</taxon>
        <taxon>Stramenopiles</taxon>
        <taxon>Oomycota</taxon>
        <taxon>Peronosporomycetes</taxon>
        <taxon>Peronosporales</taxon>
        <taxon>Peronosporaceae</taxon>
        <taxon>Plasmopara</taxon>
    </lineage>
</organism>
<proteinExistence type="evidence at transcript level"/>
<protein>
    <submittedName>
        <fullName evidence="1">Similar to transglutaminase elicitor</fullName>
    </submittedName>
</protein>
<dbReference type="GO" id="GO:0016755">
    <property type="term" value="F:aminoacyltransferase activity"/>
    <property type="evidence" value="ECO:0007669"/>
    <property type="project" value="InterPro"/>
</dbReference>